<dbReference type="AlphaFoldDB" id="A0A561UCX7"/>
<evidence type="ECO:0000256" key="3">
    <source>
        <dbReference type="ARBA" id="ARBA00023239"/>
    </source>
</evidence>
<dbReference type="CDD" id="cd00488">
    <property type="entry name" value="PCD_DCoH"/>
    <property type="match status" value="1"/>
</dbReference>
<accession>A0A561UCX7</accession>
<dbReference type="EC" id="4.2.1.96" evidence="4"/>
<dbReference type="InterPro" id="IPR001533">
    <property type="entry name" value="Pterin_deHydtase"/>
</dbReference>
<evidence type="ECO:0000256" key="1">
    <source>
        <dbReference type="ARBA" id="ARBA00001554"/>
    </source>
</evidence>
<dbReference type="Gene3D" id="3.30.1360.20">
    <property type="entry name" value="Transcriptional coactivator/pterin dehydratase"/>
    <property type="match status" value="1"/>
</dbReference>
<dbReference type="RefSeq" id="WP_145903542.1">
    <property type="nucleotide sequence ID" value="NZ_BAAAMZ010000037.1"/>
</dbReference>
<evidence type="ECO:0000313" key="5">
    <source>
        <dbReference type="EMBL" id="TWF97209.1"/>
    </source>
</evidence>
<reference evidence="5 6" key="1">
    <citation type="submission" date="2019-06" db="EMBL/GenBank/DDBJ databases">
        <title>Sequencing the genomes of 1000 actinobacteria strains.</title>
        <authorList>
            <person name="Klenk H.-P."/>
        </authorList>
    </citation>
    <scope>NUCLEOTIDE SEQUENCE [LARGE SCALE GENOMIC DNA]</scope>
    <source>
        <strain evidence="5 6">DSM 44826</strain>
    </source>
</reference>
<evidence type="ECO:0000256" key="2">
    <source>
        <dbReference type="ARBA" id="ARBA00006472"/>
    </source>
</evidence>
<comment type="caution">
    <text evidence="5">The sequence shown here is derived from an EMBL/GenBank/DDBJ whole genome shotgun (WGS) entry which is preliminary data.</text>
</comment>
<proteinExistence type="inferred from homology"/>
<keyword evidence="3 4" id="KW-0456">Lyase</keyword>
<name>A0A561UCX7_9ACTN</name>
<dbReference type="GO" id="GO:0008124">
    <property type="term" value="F:4-alpha-hydroxytetrahydrobiopterin dehydratase activity"/>
    <property type="evidence" value="ECO:0007669"/>
    <property type="project" value="UniProtKB-UniRule"/>
</dbReference>
<dbReference type="PANTHER" id="PTHR12599">
    <property type="entry name" value="PTERIN-4-ALPHA-CARBINOLAMINE DEHYDRATASE"/>
    <property type="match status" value="1"/>
</dbReference>
<comment type="similarity">
    <text evidence="2 4">Belongs to the pterin-4-alpha-carbinolamine dehydratase family.</text>
</comment>
<organism evidence="5 6">
    <name type="scientific">Kitasatospora viridis</name>
    <dbReference type="NCBI Taxonomy" id="281105"/>
    <lineage>
        <taxon>Bacteria</taxon>
        <taxon>Bacillati</taxon>
        <taxon>Actinomycetota</taxon>
        <taxon>Actinomycetes</taxon>
        <taxon>Kitasatosporales</taxon>
        <taxon>Streptomycetaceae</taxon>
        <taxon>Kitasatospora</taxon>
    </lineage>
</organism>
<dbReference type="HAMAP" id="MF_00434">
    <property type="entry name" value="Pterin_4_alpha"/>
    <property type="match status" value="1"/>
</dbReference>
<dbReference type="Pfam" id="PF01329">
    <property type="entry name" value="Pterin_4a"/>
    <property type="match status" value="1"/>
</dbReference>
<dbReference type="NCBIfam" id="NF002017">
    <property type="entry name" value="PRK00823.1-2"/>
    <property type="match status" value="1"/>
</dbReference>
<dbReference type="GO" id="GO:0006729">
    <property type="term" value="P:tetrahydrobiopterin biosynthetic process"/>
    <property type="evidence" value="ECO:0007669"/>
    <property type="project" value="InterPro"/>
</dbReference>
<dbReference type="Proteomes" id="UP000317940">
    <property type="component" value="Unassembled WGS sequence"/>
</dbReference>
<dbReference type="InterPro" id="IPR036428">
    <property type="entry name" value="PCD_sf"/>
</dbReference>
<keyword evidence="6" id="KW-1185">Reference proteome</keyword>
<evidence type="ECO:0000256" key="4">
    <source>
        <dbReference type="HAMAP-Rule" id="MF_00434"/>
    </source>
</evidence>
<comment type="catalytic activity">
    <reaction evidence="1 4">
        <text>(4aS,6R)-4a-hydroxy-L-erythro-5,6,7,8-tetrahydrobiopterin = (6R)-L-erythro-6,7-dihydrobiopterin + H2O</text>
        <dbReference type="Rhea" id="RHEA:11920"/>
        <dbReference type="ChEBI" id="CHEBI:15377"/>
        <dbReference type="ChEBI" id="CHEBI:15642"/>
        <dbReference type="ChEBI" id="CHEBI:43120"/>
        <dbReference type="EC" id="4.2.1.96"/>
    </reaction>
</comment>
<dbReference type="OrthoDB" id="15077at2"/>
<dbReference type="EMBL" id="VIWT01000001">
    <property type="protein sequence ID" value="TWF97209.1"/>
    <property type="molecule type" value="Genomic_DNA"/>
</dbReference>
<gene>
    <name evidence="5" type="ORF">FHX73_11989</name>
</gene>
<dbReference type="PANTHER" id="PTHR12599:SF0">
    <property type="entry name" value="PTERIN-4-ALPHA-CARBINOLAMINE DEHYDRATASE"/>
    <property type="match status" value="1"/>
</dbReference>
<protein>
    <recommendedName>
        <fullName evidence="4">Putative pterin-4-alpha-carbinolamine dehydratase</fullName>
        <shortName evidence="4">PHS</shortName>
        <ecNumber evidence="4">4.2.1.96</ecNumber>
    </recommendedName>
    <alternativeName>
        <fullName evidence="4">4-alpha-hydroxy-tetrahydropterin dehydratase</fullName>
    </alternativeName>
    <alternativeName>
        <fullName evidence="4">Pterin carbinolamine dehydratase</fullName>
        <shortName evidence="4">PCD</shortName>
    </alternativeName>
</protein>
<evidence type="ECO:0000313" key="6">
    <source>
        <dbReference type="Proteomes" id="UP000317940"/>
    </source>
</evidence>
<sequence length="100" mass="10823">MSSRTLLTEAEIATALAELPHWRRAGIGDSISRTAEAADFPAAIRVVVAVAEQAERLDHHPDIDIRWRTLTFVLSTHSAGGLTSLDFQLAALIDQAFDGV</sequence>
<dbReference type="SUPFAM" id="SSF55248">
    <property type="entry name" value="PCD-like"/>
    <property type="match status" value="1"/>
</dbReference>